<dbReference type="InParanoid" id="E6W754"/>
<dbReference type="PANTHER" id="PTHR24421">
    <property type="entry name" value="NITRATE/NITRITE SENSOR PROTEIN NARX-RELATED"/>
    <property type="match status" value="1"/>
</dbReference>
<dbReference type="CDD" id="cd16917">
    <property type="entry name" value="HATPase_UhpB-NarQ-NarX-like"/>
    <property type="match status" value="1"/>
</dbReference>
<dbReference type="GO" id="GO:0016020">
    <property type="term" value="C:membrane"/>
    <property type="evidence" value="ECO:0007669"/>
    <property type="project" value="UniProtKB-SubCell"/>
</dbReference>
<evidence type="ECO:0000256" key="5">
    <source>
        <dbReference type="ARBA" id="ARBA00022679"/>
    </source>
</evidence>
<evidence type="ECO:0000256" key="10">
    <source>
        <dbReference type="SAM" id="Phobius"/>
    </source>
</evidence>
<comment type="subcellular location">
    <subcellularLocation>
        <location evidence="2">Membrane</location>
    </subcellularLocation>
</comment>
<dbReference type="SUPFAM" id="SSF55874">
    <property type="entry name" value="ATPase domain of HSP90 chaperone/DNA topoisomerase II/histidine kinase"/>
    <property type="match status" value="1"/>
</dbReference>
<keyword evidence="6" id="KW-0547">Nucleotide-binding</keyword>
<dbReference type="Gene3D" id="1.20.5.1930">
    <property type="match status" value="1"/>
</dbReference>
<dbReference type="InterPro" id="IPR050482">
    <property type="entry name" value="Sensor_HK_TwoCompSys"/>
</dbReference>
<dbReference type="PROSITE" id="PS50885">
    <property type="entry name" value="HAMP"/>
    <property type="match status" value="1"/>
</dbReference>
<dbReference type="GO" id="GO:0046983">
    <property type="term" value="F:protein dimerization activity"/>
    <property type="evidence" value="ECO:0007669"/>
    <property type="project" value="InterPro"/>
</dbReference>
<dbReference type="PIRSF" id="PIRSF037433">
    <property type="entry name" value="STHK_STH3221_prd"/>
    <property type="match status" value="1"/>
</dbReference>
<keyword evidence="10" id="KW-0812">Transmembrane</keyword>
<dbReference type="InterPro" id="IPR003660">
    <property type="entry name" value="HAMP_dom"/>
</dbReference>
<name>E6W754_DESIS</name>
<feature type="transmembrane region" description="Helical" evidence="10">
    <location>
        <begin position="20"/>
        <end position="39"/>
    </location>
</feature>
<dbReference type="InterPro" id="IPR036890">
    <property type="entry name" value="HATPase_C_sf"/>
</dbReference>
<evidence type="ECO:0000256" key="8">
    <source>
        <dbReference type="ARBA" id="ARBA00022840"/>
    </source>
</evidence>
<evidence type="ECO:0000313" key="14">
    <source>
        <dbReference type="Proteomes" id="UP000002572"/>
    </source>
</evidence>
<keyword evidence="5" id="KW-0808">Transferase</keyword>
<dbReference type="SUPFAM" id="SSF158472">
    <property type="entry name" value="HAMP domain-like"/>
    <property type="match status" value="1"/>
</dbReference>
<dbReference type="Proteomes" id="UP000002572">
    <property type="component" value="Chromosome"/>
</dbReference>
<feature type="domain" description="Histidine kinase" evidence="11">
    <location>
        <begin position="285"/>
        <end position="485"/>
    </location>
</feature>
<protein>
    <recommendedName>
        <fullName evidence="3">histidine kinase</fullName>
        <ecNumber evidence="3">2.7.13.3</ecNumber>
    </recommendedName>
</protein>
<dbReference type="KEGG" id="din:Selin_0376"/>
<dbReference type="Gene3D" id="6.10.340.10">
    <property type="match status" value="1"/>
</dbReference>
<keyword evidence="8 13" id="KW-0067">ATP-binding</keyword>
<dbReference type="InterPro" id="IPR017204">
    <property type="entry name" value="Sig_transdc_His_kin_STH3221"/>
</dbReference>
<feature type="domain" description="HAMP" evidence="12">
    <location>
        <begin position="200"/>
        <end position="252"/>
    </location>
</feature>
<dbReference type="GO" id="GO:0000155">
    <property type="term" value="F:phosphorelay sensor kinase activity"/>
    <property type="evidence" value="ECO:0007669"/>
    <property type="project" value="InterPro"/>
</dbReference>
<evidence type="ECO:0000256" key="6">
    <source>
        <dbReference type="ARBA" id="ARBA00022741"/>
    </source>
</evidence>
<dbReference type="eggNOG" id="COG4585">
    <property type="taxonomic scope" value="Bacteria"/>
</dbReference>
<evidence type="ECO:0000256" key="7">
    <source>
        <dbReference type="ARBA" id="ARBA00022777"/>
    </source>
</evidence>
<organism evidence="13 14">
    <name type="scientific">Desulfurispirillum indicum (strain ATCC BAA-1389 / DSM 22839 / S5)</name>
    <dbReference type="NCBI Taxonomy" id="653733"/>
    <lineage>
        <taxon>Bacteria</taxon>
        <taxon>Pseudomonadati</taxon>
        <taxon>Chrysiogenota</taxon>
        <taxon>Chrysiogenia</taxon>
        <taxon>Chrysiogenales</taxon>
        <taxon>Chrysiogenaceae</taxon>
        <taxon>Desulfurispirillum</taxon>
    </lineage>
</organism>
<dbReference type="InterPro" id="IPR003594">
    <property type="entry name" value="HATPase_dom"/>
</dbReference>
<dbReference type="CDD" id="cd18773">
    <property type="entry name" value="PDC1_HK_sensor"/>
    <property type="match status" value="1"/>
</dbReference>
<dbReference type="Pfam" id="PF02518">
    <property type="entry name" value="HATPase_c"/>
    <property type="match status" value="1"/>
</dbReference>
<evidence type="ECO:0000256" key="4">
    <source>
        <dbReference type="ARBA" id="ARBA00022553"/>
    </source>
</evidence>
<dbReference type="InterPro" id="IPR011712">
    <property type="entry name" value="Sig_transdc_His_kin_sub3_dim/P"/>
</dbReference>
<keyword evidence="10" id="KW-1133">Transmembrane helix</keyword>
<proteinExistence type="predicted"/>
<dbReference type="PANTHER" id="PTHR24421:SF10">
    <property type="entry name" value="NITRATE_NITRITE SENSOR PROTEIN NARQ"/>
    <property type="match status" value="1"/>
</dbReference>
<sequence>MLTKTWDIFTWIADRLNMEAKVLCITVGFILFLGAGVTFEMRTIVSNLMQDELEKQGMSIASDLSARSADLLLTSNIFALHQLLRNTLQNNSNVEYAFVLDNQGQVIAHTFRDGFPIDLLGIHDDAVRRKELPGKALVRIEDQIIHDFSSRISTGNIGTARVGLHERNIQASIRKVVITITQTTLLMSVVGIFAASILTSLLHQPINLLVEATRRMSRGNYRQRVEVQTKDQIGTLAQAFNELGVTLHNKEQENDTLWAELKKKEEVLRTLLKTVITAQETERKRISRELHDETGQVLSSLMLHLQSMKDRPITGEMQEEMENIRSLIARTIHEVKRISRQLRPSILDDMGLFSALNHLCEEYQSNGSFDVDMVVYGQNTGKRLLAELEIALYRIVQESLTNISKHAQARNVSIIFTLTPDQLYLVIEDDGKGFDVEQHFSSDAYKEHLGLHGMQERVEIIGGILQIESSREAGTTIYVNVPLQFATEEKPDDKNTDR</sequence>
<dbReference type="EMBL" id="CP002432">
    <property type="protein sequence ID" value="ADU65132.1"/>
    <property type="molecule type" value="Genomic_DNA"/>
</dbReference>
<dbReference type="CDD" id="cd06225">
    <property type="entry name" value="HAMP"/>
    <property type="match status" value="1"/>
</dbReference>
<keyword evidence="10" id="KW-0472">Membrane</keyword>
<keyword evidence="7" id="KW-0418">Kinase</keyword>
<dbReference type="AlphaFoldDB" id="E6W754"/>
<keyword evidence="4" id="KW-0597">Phosphoprotein</keyword>
<dbReference type="SMART" id="SM00387">
    <property type="entry name" value="HATPase_c"/>
    <property type="match status" value="1"/>
</dbReference>
<evidence type="ECO:0000256" key="3">
    <source>
        <dbReference type="ARBA" id="ARBA00012438"/>
    </source>
</evidence>
<dbReference type="SMART" id="SM00304">
    <property type="entry name" value="HAMP"/>
    <property type="match status" value="1"/>
</dbReference>
<evidence type="ECO:0000256" key="1">
    <source>
        <dbReference type="ARBA" id="ARBA00000085"/>
    </source>
</evidence>
<dbReference type="InterPro" id="IPR005467">
    <property type="entry name" value="His_kinase_dom"/>
</dbReference>
<dbReference type="PROSITE" id="PS50109">
    <property type="entry name" value="HIS_KIN"/>
    <property type="match status" value="1"/>
</dbReference>
<dbReference type="Pfam" id="PF00672">
    <property type="entry name" value="HAMP"/>
    <property type="match status" value="1"/>
</dbReference>
<dbReference type="GO" id="GO:0005524">
    <property type="term" value="F:ATP binding"/>
    <property type="evidence" value="ECO:0007669"/>
    <property type="project" value="UniProtKB-KW"/>
</dbReference>
<keyword evidence="9" id="KW-0902">Two-component regulatory system</keyword>
<evidence type="ECO:0000256" key="9">
    <source>
        <dbReference type="ARBA" id="ARBA00023012"/>
    </source>
</evidence>
<dbReference type="Pfam" id="PF07730">
    <property type="entry name" value="HisKA_3"/>
    <property type="match status" value="1"/>
</dbReference>
<reference evidence="13 14" key="1">
    <citation type="submission" date="2010-12" db="EMBL/GenBank/DDBJ databases">
        <title>Complete sequence of Desulfurispirillum indicum S5.</title>
        <authorList>
            <consortium name="US DOE Joint Genome Institute"/>
            <person name="Lucas S."/>
            <person name="Copeland A."/>
            <person name="Lapidus A."/>
            <person name="Cheng J.-F."/>
            <person name="Goodwin L."/>
            <person name="Pitluck S."/>
            <person name="Chertkov O."/>
            <person name="Held B."/>
            <person name="Detter J.C."/>
            <person name="Han C."/>
            <person name="Tapia R."/>
            <person name="Land M."/>
            <person name="Hauser L."/>
            <person name="Kyrpides N."/>
            <person name="Ivanova N."/>
            <person name="Mikhailova N."/>
            <person name="Haggblom M."/>
            <person name="Rauschenbach I."/>
            <person name="Bini E."/>
            <person name="Woyke T."/>
        </authorList>
    </citation>
    <scope>NUCLEOTIDE SEQUENCE [LARGE SCALE GENOMIC DNA]</scope>
    <source>
        <strain evidence="14">ATCC BAA-1389 / DSM 22839 / S5</strain>
    </source>
</reference>
<dbReference type="eggNOG" id="COG2770">
    <property type="taxonomic scope" value="Bacteria"/>
</dbReference>
<keyword evidence="14" id="KW-1185">Reference proteome</keyword>
<evidence type="ECO:0000259" key="11">
    <source>
        <dbReference type="PROSITE" id="PS50109"/>
    </source>
</evidence>
<accession>E6W754</accession>
<dbReference type="Gene3D" id="3.30.565.10">
    <property type="entry name" value="Histidine kinase-like ATPase, C-terminal domain"/>
    <property type="match status" value="1"/>
</dbReference>
<evidence type="ECO:0000256" key="2">
    <source>
        <dbReference type="ARBA" id="ARBA00004370"/>
    </source>
</evidence>
<dbReference type="OrthoDB" id="9811306at2"/>
<dbReference type="EC" id="2.7.13.3" evidence="3"/>
<comment type="catalytic activity">
    <reaction evidence="1">
        <text>ATP + protein L-histidine = ADP + protein N-phospho-L-histidine.</text>
        <dbReference type="EC" id="2.7.13.3"/>
    </reaction>
</comment>
<dbReference type="STRING" id="653733.Selin_0376"/>
<dbReference type="HOGENOM" id="CLU_031034_0_0_0"/>
<gene>
    <name evidence="13" type="ordered locus">Selin_0376</name>
</gene>
<dbReference type="RefSeq" id="WP_013505021.1">
    <property type="nucleotide sequence ID" value="NC_014836.1"/>
</dbReference>
<evidence type="ECO:0000259" key="12">
    <source>
        <dbReference type="PROSITE" id="PS50885"/>
    </source>
</evidence>
<evidence type="ECO:0000313" key="13">
    <source>
        <dbReference type="EMBL" id="ADU65132.1"/>
    </source>
</evidence>